<dbReference type="EMBL" id="FTOM01000010">
    <property type="protein sequence ID" value="SIS89684.1"/>
    <property type="molecule type" value="Genomic_DNA"/>
</dbReference>
<dbReference type="Gene3D" id="1.10.287.950">
    <property type="entry name" value="Methyl-accepting chemotaxis protein"/>
    <property type="match status" value="1"/>
</dbReference>
<dbReference type="InterPro" id="IPR004089">
    <property type="entry name" value="MCPsignal_dom"/>
</dbReference>
<dbReference type="PROSITE" id="PS50111">
    <property type="entry name" value="CHEMOTAXIS_TRANSDUC_2"/>
    <property type="match status" value="1"/>
</dbReference>
<evidence type="ECO:0000313" key="6">
    <source>
        <dbReference type="Proteomes" id="UP000186098"/>
    </source>
</evidence>
<accession>A0A1N7MU65</accession>
<reference evidence="6" key="1">
    <citation type="submission" date="2017-01" db="EMBL/GenBank/DDBJ databases">
        <authorList>
            <person name="Varghese N."/>
            <person name="Submissions S."/>
        </authorList>
    </citation>
    <scope>NUCLEOTIDE SEQUENCE [LARGE SCALE GENOMIC DNA]</scope>
    <source>
        <strain evidence="6">DSM 18714</strain>
    </source>
</reference>
<dbReference type="GO" id="GO:0007165">
    <property type="term" value="P:signal transduction"/>
    <property type="evidence" value="ECO:0007669"/>
    <property type="project" value="UniProtKB-KW"/>
</dbReference>
<dbReference type="InterPro" id="IPR051310">
    <property type="entry name" value="MCP_chemotaxis"/>
</dbReference>
<evidence type="ECO:0000256" key="2">
    <source>
        <dbReference type="ARBA" id="ARBA00029447"/>
    </source>
</evidence>
<dbReference type="Proteomes" id="UP000186098">
    <property type="component" value="Unassembled WGS sequence"/>
</dbReference>
<evidence type="ECO:0000256" key="1">
    <source>
        <dbReference type="ARBA" id="ARBA00022500"/>
    </source>
</evidence>
<dbReference type="RefSeq" id="WP_076367461.1">
    <property type="nucleotide sequence ID" value="NZ_FTOM01000010.1"/>
</dbReference>
<sequence length="467" mass="49337">MPLDPGPAPGKTDLHLDAIVRDAEALGRDIVDVAAFLDDLDSAAHGQMAELSGARDAANAVAAANARVQSAVDLVAQSAEDTMTAVTGSARVLRETGTHTRSVAGWVQSVETKMADVAATLDSVQSSNTEIAGIASQVNILAINAKIEAVRAGDAGRGFAVVAEAINELSRKTATAAATISQAISGLSDRIETLRAEAARVSVDAGAVITGATETDQILTRMTASVEATRGAALDIAARAGEVRAANDQFAPAFRALSETTRATADGVHEARERVDGLVSLGESMVQNAVLAGGTHGDGALIEFIRQTAEEIGALFEAAIDQGRIDAQRLFDQRYTEIPGTDPAQVMAPYTKLTDAILPAVQEPALDLDPRVVFCAAVDRNGYLPTHNRKYSQPQSNDPDWNAANCRNRRIFDDRVGLSAGQSTAPFLIQIYRRDMGGGNFVLMKDLSAPIHVRGRHWGGLRMGYRF</sequence>
<evidence type="ECO:0000259" key="4">
    <source>
        <dbReference type="PROSITE" id="PS50111"/>
    </source>
</evidence>
<dbReference type="GO" id="GO:0004888">
    <property type="term" value="F:transmembrane signaling receptor activity"/>
    <property type="evidence" value="ECO:0007669"/>
    <property type="project" value="InterPro"/>
</dbReference>
<dbReference type="GO" id="GO:0005886">
    <property type="term" value="C:plasma membrane"/>
    <property type="evidence" value="ECO:0007669"/>
    <property type="project" value="TreeGrafter"/>
</dbReference>
<proteinExistence type="inferred from homology"/>
<keyword evidence="3" id="KW-0807">Transducer</keyword>
<dbReference type="AlphaFoldDB" id="A0A1N7MU65"/>
<name>A0A1N7MU65_9RHOB</name>
<dbReference type="SMART" id="SM00283">
    <property type="entry name" value="MA"/>
    <property type="match status" value="1"/>
</dbReference>
<dbReference type="GO" id="GO:0006935">
    <property type="term" value="P:chemotaxis"/>
    <property type="evidence" value="ECO:0007669"/>
    <property type="project" value="UniProtKB-KW"/>
</dbReference>
<dbReference type="STRING" id="407234.SAMN05421795_11019"/>
<keyword evidence="1" id="KW-0145">Chemotaxis</keyword>
<organism evidence="5 6">
    <name type="scientific">Phaeovulum vinaykumarii</name>
    <dbReference type="NCBI Taxonomy" id="407234"/>
    <lineage>
        <taxon>Bacteria</taxon>
        <taxon>Pseudomonadati</taxon>
        <taxon>Pseudomonadota</taxon>
        <taxon>Alphaproteobacteria</taxon>
        <taxon>Rhodobacterales</taxon>
        <taxon>Paracoccaceae</taxon>
        <taxon>Phaeovulum</taxon>
    </lineage>
</organism>
<evidence type="ECO:0000313" key="5">
    <source>
        <dbReference type="EMBL" id="SIS89684.1"/>
    </source>
</evidence>
<feature type="domain" description="Methyl-accepting transducer" evidence="4">
    <location>
        <begin position="22"/>
        <end position="258"/>
    </location>
</feature>
<dbReference type="PRINTS" id="PR00260">
    <property type="entry name" value="CHEMTRNSDUCR"/>
</dbReference>
<evidence type="ECO:0000256" key="3">
    <source>
        <dbReference type="PROSITE-ProRule" id="PRU00284"/>
    </source>
</evidence>
<comment type="similarity">
    <text evidence="2">Belongs to the methyl-accepting chemotaxis (MCP) protein family.</text>
</comment>
<dbReference type="Pfam" id="PF00015">
    <property type="entry name" value="MCPsignal"/>
    <property type="match status" value="1"/>
</dbReference>
<dbReference type="InterPro" id="IPR004090">
    <property type="entry name" value="Chemotax_Me-accpt_rcpt"/>
</dbReference>
<dbReference type="PANTHER" id="PTHR43531:SF11">
    <property type="entry name" value="METHYL-ACCEPTING CHEMOTAXIS PROTEIN 3"/>
    <property type="match status" value="1"/>
</dbReference>
<dbReference type="SUPFAM" id="SSF58104">
    <property type="entry name" value="Methyl-accepting chemotaxis protein (MCP) signaling domain"/>
    <property type="match status" value="1"/>
</dbReference>
<dbReference type="PANTHER" id="PTHR43531">
    <property type="entry name" value="PROTEIN ICFG"/>
    <property type="match status" value="1"/>
</dbReference>
<keyword evidence="6" id="KW-1185">Reference proteome</keyword>
<gene>
    <name evidence="5" type="ORF">SAMN05421795_11019</name>
</gene>
<protein>
    <submittedName>
        <fullName evidence="5">Methyl-accepting chemotaxis protein</fullName>
    </submittedName>
</protein>
<dbReference type="OrthoDB" id="2489132at2"/>